<dbReference type="AlphaFoldDB" id="A0A4U5M992"/>
<feature type="compositionally biased region" description="Low complexity" evidence="1">
    <location>
        <begin position="1"/>
        <end position="19"/>
    </location>
</feature>
<comment type="caution">
    <text evidence="2">The sequence shown here is derived from an EMBL/GenBank/DDBJ whole genome shotgun (WGS) entry which is preliminary data.</text>
</comment>
<sequence>MTLTVDSDPSELSYDSSSSSEDDIEEQQTKKTPKIVPTSKVTKASLVKTFAAFDVKLKTSISKNTLSKKKTDVLKQLYLTSPQVDLGRLDLIRKAARNDPEASEDLVPEQA</sequence>
<dbReference type="EMBL" id="AZBU02000009">
    <property type="protein sequence ID" value="TKR65538.1"/>
    <property type="molecule type" value="Genomic_DNA"/>
</dbReference>
<name>A0A4U5M992_STECR</name>
<accession>A0A4U5M992</accession>
<reference evidence="2 3" key="1">
    <citation type="journal article" date="2015" name="Genome Biol.">
        <title>Comparative genomics of Steinernema reveals deeply conserved gene regulatory networks.</title>
        <authorList>
            <person name="Dillman A.R."/>
            <person name="Macchietto M."/>
            <person name="Porter C.F."/>
            <person name="Rogers A."/>
            <person name="Williams B."/>
            <person name="Antoshechkin I."/>
            <person name="Lee M.M."/>
            <person name="Goodwin Z."/>
            <person name="Lu X."/>
            <person name="Lewis E.E."/>
            <person name="Goodrich-Blair H."/>
            <person name="Stock S.P."/>
            <person name="Adams B.J."/>
            <person name="Sternberg P.W."/>
            <person name="Mortazavi A."/>
        </authorList>
    </citation>
    <scope>NUCLEOTIDE SEQUENCE [LARGE SCALE GENOMIC DNA]</scope>
    <source>
        <strain evidence="2 3">ALL</strain>
    </source>
</reference>
<proteinExistence type="predicted"/>
<gene>
    <name evidence="2" type="ORF">L596_025929</name>
</gene>
<evidence type="ECO:0000313" key="2">
    <source>
        <dbReference type="EMBL" id="TKR65538.1"/>
    </source>
</evidence>
<protein>
    <submittedName>
        <fullName evidence="2">Uncharacterized protein</fullName>
    </submittedName>
</protein>
<feature type="region of interest" description="Disordered" evidence="1">
    <location>
        <begin position="1"/>
        <end position="37"/>
    </location>
</feature>
<evidence type="ECO:0000313" key="3">
    <source>
        <dbReference type="Proteomes" id="UP000298663"/>
    </source>
</evidence>
<organism evidence="2 3">
    <name type="scientific">Steinernema carpocapsae</name>
    <name type="common">Entomopathogenic nematode</name>
    <dbReference type="NCBI Taxonomy" id="34508"/>
    <lineage>
        <taxon>Eukaryota</taxon>
        <taxon>Metazoa</taxon>
        <taxon>Ecdysozoa</taxon>
        <taxon>Nematoda</taxon>
        <taxon>Chromadorea</taxon>
        <taxon>Rhabditida</taxon>
        <taxon>Tylenchina</taxon>
        <taxon>Panagrolaimomorpha</taxon>
        <taxon>Strongyloidoidea</taxon>
        <taxon>Steinernematidae</taxon>
        <taxon>Steinernema</taxon>
    </lineage>
</organism>
<keyword evidence="3" id="KW-1185">Reference proteome</keyword>
<reference evidence="2 3" key="2">
    <citation type="journal article" date="2019" name="G3 (Bethesda)">
        <title>Hybrid Assembly of the Genome of the Entomopathogenic Nematode Steinernema carpocapsae Identifies the X-Chromosome.</title>
        <authorList>
            <person name="Serra L."/>
            <person name="Macchietto M."/>
            <person name="Macias-Munoz A."/>
            <person name="McGill C.J."/>
            <person name="Rodriguez I.M."/>
            <person name="Rodriguez B."/>
            <person name="Murad R."/>
            <person name="Mortazavi A."/>
        </authorList>
    </citation>
    <scope>NUCLEOTIDE SEQUENCE [LARGE SCALE GENOMIC DNA]</scope>
    <source>
        <strain evidence="2 3">ALL</strain>
    </source>
</reference>
<dbReference type="Proteomes" id="UP000298663">
    <property type="component" value="Unassembled WGS sequence"/>
</dbReference>
<evidence type="ECO:0000256" key="1">
    <source>
        <dbReference type="SAM" id="MobiDB-lite"/>
    </source>
</evidence>